<evidence type="ECO:0000313" key="2">
    <source>
        <dbReference type="EMBL" id="OXA96269.1"/>
    </source>
</evidence>
<keyword evidence="1" id="KW-1133">Transmembrane helix</keyword>
<reference evidence="2 3" key="1">
    <citation type="submission" date="2016-11" db="EMBL/GenBank/DDBJ databases">
        <title>Whole genomes of Flavobacteriaceae.</title>
        <authorList>
            <person name="Stine C."/>
            <person name="Li C."/>
            <person name="Tadesse D."/>
        </authorList>
    </citation>
    <scope>NUCLEOTIDE SEQUENCE [LARGE SCALE GENOMIC DNA]</scope>
    <source>
        <strain evidence="2 3">DSM 18292</strain>
    </source>
</reference>
<protein>
    <submittedName>
        <fullName evidence="2">Uncharacterized protein</fullName>
    </submittedName>
</protein>
<dbReference type="Proteomes" id="UP000198345">
    <property type="component" value="Unassembled WGS sequence"/>
</dbReference>
<dbReference type="AlphaFoldDB" id="A0A226HPL7"/>
<evidence type="ECO:0000256" key="1">
    <source>
        <dbReference type="SAM" id="Phobius"/>
    </source>
</evidence>
<comment type="caution">
    <text evidence="2">The sequence shown here is derived from an EMBL/GenBank/DDBJ whole genome shotgun (WGS) entry which is preliminary data.</text>
</comment>
<gene>
    <name evidence="2" type="ORF">B0A66_01465</name>
</gene>
<name>A0A226HPL7_9FLAO</name>
<keyword evidence="1" id="KW-0472">Membrane</keyword>
<dbReference type="EMBL" id="MUGW01000002">
    <property type="protein sequence ID" value="OXA96269.1"/>
    <property type="molecule type" value="Genomic_DNA"/>
</dbReference>
<proteinExistence type="predicted"/>
<keyword evidence="3" id="KW-1185">Reference proteome</keyword>
<accession>A0A226HPL7</accession>
<organism evidence="2 3">
    <name type="scientific">Flavobacterium hercynium</name>
    <dbReference type="NCBI Taxonomy" id="387094"/>
    <lineage>
        <taxon>Bacteria</taxon>
        <taxon>Pseudomonadati</taxon>
        <taxon>Bacteroidota</taxon>
        <taxon>Flavobacteriia</taxon>
        <taxon>Flavobacteriales</taxon>
        <taxon>Flavobacteriaceae</taxon>
        <taxon>Flavobacterium</taxon>
    </lineage>
</organism>
<sequence length="119" mass="14372">MRLIRFAKTRIDADFFMLFVVGLFRTVILDNKLTRLFYTPLSVISTEEKSSQETRQRLTMLYGATREDFSYLEKTRLWEWIVWASFVPSNNCKKRLLIFFILLFNLSVKLDIFRKHLTY</sequence>
<feature type="transmembrane region" description="Helical" evidence="1">
    <location>
        <begin position="96"/>
        <end position="113"/>
    </location>
</feature>
<evidence type="ECO:0000313" key="3">
    <source>
        <dbReference type="Proteomes" id="UP000198345"/>
    </source>
</evidence>
<keyword evidence="1" id="KW-0812">Transmembrane</keyword>